<comment type="similarity">
    <text evidence="1">Belongs to the polysaccharide lyase 8 family.</text>
</comment>
<dbReference type="Gene3D" id="2.60.220.10">
    <property type="entry name" value="Polysaccharide lyase family 8-like, C-terminal"/>
    <property type="match status" value="1"/>
</dbReference>
<dbReference type="Pfam" id="PF00078">
    <property type="entry name" value="RVT_1"/>
    <property type="match status" value="1"/>
</dbReference>
<dbReference type="PANTHER" id="PTHR37322:SF3">
    <property type="entry name" value="CHONDROITIN SULFATE ABC EXOLYASE"/>
    <property type="match status" value="1"/>
</dbReference>
<dbReference type="SUPFAM" id="SSF56672">
    <property type="entry name" value="DNA/RNA polymerases"/>
    <property type="match status" value="1"/>
</dbReference>
<keyword evidence="5" id="KW-1185">Reference proteome</keyword>
<evidence type="ECO:0000256" key="1">
    <source>
        <dbReference type="ARBA" id="ARBA00006699"/>
    </source>
</evidence>
<dbReference type="InterPro" id="IPR000477">
    <property type="entry name" value="RT_dom"/>
</dbReference>
<accession>A0A2B4T1D9</accession>
<dbReference type="Gene3D" id="3.30.70.270">
    <property type="match status" value="1"/>
</dbReference>
<evidence type="ECO:0000313" key="5">
    <source>
        <dbReference type="Proteomes" id="UP000225706"/>
    </source>
</evidence>
<dbReference type="InterPro" id="IPR039174">
    <property type="entry name" value="Chondroitin_ABC_lyase"/>
</dbReference>
<reference evidence="5" key="1">
    <citation type="journal article" date="2017" name="bioRxiv">
        <title>Comparative analysis of the genomes of Stylophora pistillata and Acropora digitifera provides evidence for extensive differences between species of corals.</title>
        <authorList>
            <person name="Voolstra C.R."/>
            <person name="Li Y."/>
            <person name="Liew Y.J."/>
            <person name="Baumgarten S."/>
            <person name="Zoccola D."/>
            <person name="Flot J.-F."/>
            <person name="Tambutte S."/>
            <person name="Allemand D."/>
            <person name="Aranda M."/>
        </authorList>
    </citation>
    <scope>NUCLEOTIDE SEQUENCE [LARGE SCALE GENOMIC DNA]</scope>
</reference>
<dbReference type="Pfam" id="PF09092">
    <property type="entry name" value="Lyase_N"/>
    <property type="match status" value="1"/>
</dbReference>
<dbReference type="InterPro" id="IPR015177">
    <property type="entry name" value="Lyase_catalyt"/>
</dbReference>
<dbReference type="Proteomes" id="UP000225706">
    <property type="component" value="Unassembled WGS sequence"/>
</dbReference>
<evidence type="ECO:0000259" key="3">
    <source>
        <dbReference type="PROSITE" id="PS50878"/>
    </source>
</evidence>
<dbReference type="Pfam" id="PF02278">
    <property type="entry name" value="Lyase_8"/>
    <property type="match status" value="1"/>
</dbReference>
<keyword evidence="2 4" id="KW-0456">Lyase</keyword>
<dbReference type="Gene3D" id="2.60.120.430">
    <property type="entry name" value="Galactose-binding lectin"/>
    <property type="match status" value="1"/>
</dbReference>
<dbReference type="Gene3D" id="2.70.98.10">
    <property type="match status" value="1"/>
</dbReference>
<dbReference type="Gene3D" id="1.50.10.100">
    <property type="entry name" value="Chondroitin AC/alginate lyase"/>
    <property type="match status" value="1"/>
</dbReference>
<dbReference type="SUPFAM" id="SSF74650">
    <property type="entry name" value="Galactose mutarotase-like"/>
    <property type="match status" value="1"/>
</dbReference>
<dbReference type="GO" id="GO:0005975">
    <property type="term" value="P:carbohydrate metabolic process"/>
    <property type="evidence" value="ECO:0007669"/>
    <property type="project" value="InterPro"/>
</dbReference>
<gene>
    <name evidence="4" type="primary">chonabc</name>
    <name evidence="4" type="ORF">AWC38_SpisGene637</name>
</gene>
<dbReference type="OrthoDB" id="5959743at2759"/>
<organism evidence="4 5">
    <name type="scientific">Stylophora pistillata</name>
    <name type="common">Smooth cauliflower coral</name>
    <dbReference type="NCBI Taxonomy" id="50429"/>
    <lineage>
        <taxon>Eukaryota</taxon>
        <taxon>Metazoa</taxon>
        <taxon>Cnidaria</taxon>
        <taxon>Anthozoa</taxon>
        <taxon>Hexacorallia</taxon>
        <taxon>Scleractinia</taxon>
        <taxon>Astrocoeniina</taxon>
        <taxon>Pocilloporidae</taxon>
        <taxon>Stylophora</taxon>
    </lineage>
</organism>
<comment type="caution">
    <text evidence="4">The sequence shown here is derived from an EMBL/GenBank/DDBJ whole genome shotgun (WGS) entry which is preliminary data.</text>
</comment>
<dbReference type="Pfam" id="PF09093">
    <property type="entry name" value="Lyase_catalyt"/>
    <property type="match status" value="1"/>
</dbReference>
<dbReference type="GO" id="GO:0016837">
    <property type="term" value="F:carbon-oxygen lyase activity, acting on polysaccharides"/>
    <property type="evidence" value="ECO:0007669"/>
    <property type="project" value="UniProtKB-ARBA"/>
</dbReference>
<dbReference type="PROSITE" id="PS50878">
    <property type="entry name" value="RT_POL"/>
    <property type="match status" value="1"/>
</dbReference>
<dbReference type="EMBL" id="LSMT01000004">
    <property type="protein sequence ID" value="PFX34477.1"/>
    <property type="molecule type" value="Genomic_DNA"/>
</dbReference>
<evidence type="ECO:0000313" key="4">
    <source>
        <dbReference type="EMBL" id="PFX34477.1"/>
    </source>
</evidence>
<dbReference type="InterPro" id="IPR003159">
    <property type="entry name" value="Lyase_8_central_dom"/>
</dbReference>
<evidence type="ECO:0000256" key="2">
    <source>
        <dbReference type="ARBA" id="ARBA00023239"/>
    </source>
</evidence>
<dbReference type="InterPro" id="IPR043128">
    <property type="entry name" value="Rev_trsase/Diguanyl_cyclase"/>
</dbReference>
<dbReference type="InterPro" id="IPR011013">
    <property type="entry name" value="Gal_mutarotase_sf_dom"/>
</dbReference>
<dbReference type="GO" id="GO:0005576">
    <property type="term" value="C:extracellular region"/>
    <property type="evidence" value="ECO:0007669"/>
    <property type="project" value="InterPro"/>
</dbReference>
<feature type="domain" description="Reverse transcriptase" evidence="3">
    <location>
        <begin position="220"/>
        <end position="466"/>
    </location>
</feature>
<name>A0A2B4T1D9_STYPI</name>
<dbReference type="GO" id="GO:0006027">
    <property type="term" value="P:glycosaminoglycan catabolic process"/>
    <property type="evidence" value="ECO:0007669"/>
    <property type="project" value="InterPro"/>
</dbReference>
<dbReference type="SUPFAM" id="SSF48230">
    <property type="entry name" value="Chondroitin AC/alginate lyase"/>
    <property type="match status" value="1"/>
</dbReference>
<proteinExistence type="inferred from homology"/>
<dbReference type="InterPro" id="IPR011071">
    <property type="entry name" value="Lyase_8-like_C"/>
</dbReference>
<dbReference type="PANTHER" id="PTHR37322">
    <property type="match status" value="1"/>
</dbReference>
<dbReference type="GO" id="GO:0030246">
    <property type="term" value="F:carbohydrate binding"/>
    <property type="evidence" value="ECO:0007669"/>
    <property type="project" value="InterPro"/>
</dbReference>
<dbReference type="InterPro" id="IPR008979">
    <property type="entry name" value="Galactose-bd-like_sf"/>
</dbReference>
<dbReference type="InterPro" id="IPR014718">
    <property type="entry name" value="GH-type_carb-bd"/>
</dbReference>
<dbReference type="InterPro" id="IPR015176">
    <property type="entry name" value="Lyase_N"/>
</dbReference>
<protein>
    <submittedName>
        <fullName evidence="4">Chondroitin sulfate ABC exolyase</fullName>
    </submittedName>
</protein>
<dbReference type="SUPFAM" id="SSF49785">
    <property type="entry name" value="Galactose-binding domain-like"/>
    <property type="match status" value="1"/>
</dbReference>
<dbReference type="InterPro" id="IPR008929">
    <property type="entry name" value="Chondroitin_lyas"/>
</dbReference>
<sequence length="1825" mass="204884">MYKRQAGEIRKNISIAKVEIEGIKSNRKITRKGRRNQAKLSKSCKVISVAALLSYMEKEKSKLRKLKRSFERRNKLDEVRQVNRKFQQDPGSVYSCFGKMLERQRENENPRYDRTLLQGQQDDRKKFENIEEVREFWRALWEGTGSGNAGIEWVKDVREAMREAVPEIPTAEFKLTGDKVGQSIRKKKNWSAPGPDLLANVWWKKVIVLHHDVAGSFEATAAYKRDFPLWFSGGKTSLLPKPFTKIYERQPEKIYERQPETKTCLNTLCKWYTSCLLVDANHHLLSRGLMQGDQRGAKQGCPGTVDNLLIDRMVYQDAQTGHRNLSVTESKQGYESSEIIHFKKGLPQGDSLCPTLFTLCLNPIARKLRATNGYKLSKPISCKVTHLLYIDDLKMYASSESNLERVMRTVKGGMCCIGWKWNEKKCAVVHVKRGCVKQTENMEIDELKSITSLGEESTYKFLGVLENSKQEDKLVLQNASKEYLRRLAIICSSPLSDHAKAVRMFEEESARVGRHLVIKDAGKYAEEMRFQLKLEHPEPTCITDGAQTDLYADDTTITCFADYKFMHSLEGDLNNSATEIQNFAMTNKLPINVDKTNVMIVTGKRLESKLDFQPAVKFSDQLNLTLFKEGSVITLLQFCGPHTHPPNPGEDIHHIYSNLVRGKCRKVQRKMFSFWVLLQIVPLFLTVFKTCIQAQAPSTCPYDTTFDFESAAQLGCFRTIASPSTGTISRSNDKKTVKYGSSSLKWETTGASKLQLKSSTFTIPNSCLRNGGVKVWIYKESMSGKTLQVEFKYSSNTVGSFTANDFVGWRGIWVEFKECRTADDSLDSPTAIDEVNFIGNGAQTIFIDKLEFKCSIGKQSRDKVVPPISPFGLNWYDKTDFWQQTYRWSQQTIPASPSAIDARKRNHLDHIKSRLKNWYSDETVTSPNYPSGSPLEKRWKNLVKTFKRAHDEYDALTFDPATGEIVGPPLFCRNCEPDDKFGDIMVKYLLPLALEYHLSSRANEITAVATEQRSKLNNAGKRARAIETIAGKNVNMKAFFELYLPSSSTLTVDQITAAIETLNRHRLSRINNLLDFVKDQGFRDGSGLGSLDHEMNLDGAGFMHSLFLLSDSLSNPLNKSRLLDLIASAKWYNDFGEIYQTPSFEFKGTTADRMITLMLYRLIIVLVMPTDTDDEIKAKIRDMDALNRWQNNALSINEGLGGLIKPDYLVYHHKSFYGSAYGPPALHNAALVQYLLGGTEYALSSTSVNHIKGGLEALRLMAVKYSTPPSVSGRYPEYSNMALVKNLPAYAYISVTYPATLPTSVPTGVSVSSFSNPEWFLRLYNDSSVNSYLEDGAPTKKKYYFNSLGSLQIMEAVNSTAVSQGNSQEQSPEGHWSKNFAALSVHRRKNWAVTVKGFNNFVWDYETSADENVLGLFASHGAVLIANNETALQHHDIENGWDWSKIPGATTIALGNPNIDDLNIGRTGRFYNKRKFAGGLTFKGTMTSKNGLFGMNFDQPGYDVSDWRGNIGFKFKKSVFMFENLLVGLGSNIELRRNNRKIAQTSLFQDKLSSSSFIKVDGSQKIASADYDHSPSSSSSTTLTDAKGNFYYIPMNSSPILKVTVATQTSKKDDGKSSTSGRYGTAWFQHSSANPSYEYAVLIPTASHHAELSDLQTAQDNANSEVYKVLRKNARAHVVQFLKSPKSWSTLSHPVTSYVMFRSESALPDEGPITAVSSGDCLIMVEETTHFIHLAITYPDLALSGAGSLTNSKDVGESLLYTSASTEKSVSVTLRNLVQTTVAETQVHGTPENYTPNVEISGQTVRFRNLKNGFSVEVKLTRIIS</sequence>
<dbReference type="InterPro" id="IPR043502">
    <property type="entry name" value="DNA/RNA_pol_sf"/>
</dbReference>